<keyword evidence="1" id="KW-1133">Transmembrane helix</keyword>
<sequence>MFHFHKYKDPNCKVRHPIPYRRTELCSIWYDMGVLMMMMMMNFLLPPQGEEVSFSSRTDEKSSRLLLPVRVRRSRRRFPLFLVALDEEKIAVKKSPLHEVLLIHDAVPRFFGRRHLRQLSRRLTVRGWRRLRFSLFFSLFLLLFFPSPQPVAARPRLGLKLWYCSIAGGPHIGLLAGRYVPFGIEIAYLIEYDVDEDEKILVGKEFQTTLSYVVELVPKLWLPVRFIEGRLCREVKTNLLCVREEAQRIQRLKGEMLDICSVNLEHKHDEVQINYIKK</sequence>
<keyword evidence="1" id="KW-0472">Membrane</keyword>
<proteinExistence type="predicted"/>
<accession>A0A427A5G6</accession>
<evidence type="ECO:0000256" key="1">
    <source>
        <dbReference type="SAM" id="Phobius"/>
    </source>
</evidence>
<name>A0A427A5G6_ENSVE</name>
<reference evidence="2 3" key="1">
    <citation type="journal article" date="2014" name="Agronomy (Basel)">
        <title>A Draft Genome Sequence for Ensete ventricosum, the Drought-Tolerant Tree Against Hunger.</title>
        <authorList>
            <person name="Harrison J."/>
            <person name="Moore K.A."/>
            <person name="Paszkiewicz K."/>
            <person name="Jones T."/>
            <person name="Grant M."/>
            <person name="Ambacheew D."/>
            <person name="Muzemil S."/>
            <person name="Studholme D.J."/>
        </authorList>
    </citation>
    <scope>NUCLEOTIDE SEQUENCE [LARGE SCALE GENOMIC DNA]</scope>
</reference>
<gene>
    <name evidence="2" type="ORF">B296_00002225</name>
</gene>
<protein>
    <submittedName>
        <fullName evidence="2">Uncharacterized protein</fullName>
    </submittedName>
</protein>
<keyword evidence="1" id="KW-0812">Transmembrane</keyword>
<dbReference type="EMBL" id="AMZH03003697">
    <property type="protein sequence ID" value="RRT71477.1"/>
    <property type="molecule type" value="Genomic_DNA"/>
</dbReference>
<feature type="non-terminal residue" evidence="2">
    <location>
        <position position="278"/>
    </location>
</feature>
<dbReference type="PANTHER" id="PTHR34060:SF1">
    <property type="entry name" value="POLYKETIDE CYCLASE _ DEHYDRASE AND LIPID TRANSPORT PROTEIN"/>
    <property type="match status" value="1"/>
</dbReference>
<evidence type="ECO:0000313" key="3">
    <source>
        <dbReference type="Proteomes" id="UP000287651"/>
    </source>
</evidence>
<dbReference type="PANTHER" id="PTHR34060">
    <property type="entry name" value="POLYKETIDE CYCLASE / DEHYDRASE AND LIPID TRANSPORT PROTEIN"/>
    <property type="match status" value="1"/>
</dbReference>
<feature type="transmembrane region" description="Helical" evidence="1">
    <location>
        <begin position="131"/>
        <end position="147"/>
    </location>
</feature>
<dbReference type="Proteomes" id="UP000287651">
    <property type="component" value="Unassembled WGS sequence"/>
</dbReference>
<dbReference type="AlphaFoldDB" id="A0A427A5G6"/>
<organism evidence="2 3">
    <name type="scientific">Ensete ventricosum</name>
    <name type="common">Abyssinian banana</name>
    <name type="synonym">Musa ensete</name>
    <dbReference type="NCBI Taxonomy" id="4639"/>
    <lineage>
        <taxon>Eukaryota</taxon>
        <taxon>Viridiplantae</taxon>
        <taxon>Streptophyta</taxon>
        <taxon>Embryophyta</taxon>
        <taxon>Tracheophyta</taxon>
        <taxon>Spermatophyta</taxon>
        <taxon>Magnoliopsida</taxon>
        <taxon>Liliopsida</taxon>
        <taxon>Zingiberales</taxon>
        <taxon>Musaceae</taxon>
        <taxon>Ensete</taxon>
    </lineage>
</organism>
<comment type="caution">
    <text evidence="2">The sequence shown here is derived from an EMBL/GenBank/DDBJ whole genome shotgun (WGS) entry which is preliminary data.</text>
</comment>
<evidence type="ECO:0000313" key="2">
    <source>
        <dbReference type="EMBL" id="RRT71477.1"/>
    </source>
</evidence>